<dbReference type="AlphaFoldDB" id="A0A497JI11"/>
<feature type="region of interest" description="Disordered" evidence="3">
    <location>
        <begin position="560"/>
        <end position="589"/>
    </location>
</feature>
<dbReference type="Pfam" id="PF04068">
    <property type="entry name" value="Fer4_RLI"/>
    <property type="match status" value="1"/>
</dbReference>
<dbReference type="PANTHER" id="PTHR19248">
    <property type="entry name" value="ATP-BINDING TRANSPORT PROTEIN-RELATED"/>
    <property type="match status" value="1"/>
</dbReference>
<dbReference type="SUPFAM" id="SSF54862">
    <property type="entry name" value="4Fe-4S ferredoxins"/>
    <property type="match status" value="1"/>
</dbReference>
<dbReference type="NCBIfam" id="NF009945">
    <property type="entry name" value="PRK13409.1"/>
    <property type="match status" value="1"/>
</dbReference>
<dbReference type="GO" id="GO:0005524">
    <property type="term" value="F:ATP binding"/>
    <property type="evidence" value="ECO:0007669"/>
    <property type="project" value="UniProtKB-KW"/>
</dbReference>
<dbReference type="InterPro" id="IPR017871">
    <property type="entry name" value="ABC_transporter-like_CS"/>
</dbReference>
<dbReference type="InterPro" id="IPR013283">
    <property type="entry name" value="RLI1"/>
</dbReference>
<evidence type="ECO:0000256" key="1">
    <source>
        <dbReference type="ARBA" id="ARBA00022741"/>
    </source>
</evidence>
<dbReference type="Gene3D" id="3.40.50.300">
    <property type="entry name" value="P-loop containing nucleotide triphosphate hydrolases"/>
    <property type="match status" value="2"/>
</dbReference>
<keyword evidence="2" id="KW-0067">ATP-binding</keyword>
<comment type="caution">
    <text evidence="6">The sequence shown here is derived from an EMBL/GenBank/DDBJ whole genome shotgun (WGS) entry which is preliminary data.</text>
</comment>
<evidence type="ECO:0000313" key="7">
    <source>
        <dbReference type="Proteomes" id="UP000277633"/>
    </source>
</evidence>
<name>A0A497JI11_9ARCH</name>
<proteinExistence type="predicted"/>
<dbReference type="Pfam" id="PF00037">
    <property type="entry name" value="Fer4"/>
    <property type="match status" value="1"/>
</dbReference>
<dbReference type="Pfam" id="PF00005">
    <property type="entry name" value="ABC_tran"/>
    <property type="match status" value="2"/>
</dbReference>
<dbReference type="SMART" id="SM00382">
    <property type="entry name" value="AAA"/>
    <property type="match status" value="2"/>
</dbReference>
<dbReference type="PROSITE" id="PS00211">
    <property type="entry name" value="ABC_TRANSPORTER_1"/>
    <property type="match status" value="2"/>
</dbReference>
<dbReference type="PROSITE" id="PS50893">
    <property type="entry name" value="ABC_TRANSPORTER_2"/>
    <property type="match status" value="2"/>
</dbReference>
<evidence type="ECO:0000256" key="3">
    <source>
        <dbReference type="SAM" id="MobiDB-lite"/>
    </source>
</evidence>
<dbReference type="InterPro" id="IPR017900">
    <property type="entry name" value="4Fe4S_Fe_S_CS"/>
</dbReference>
<dbReference type="PRINTS" id="PR01868">
    <property type="entry name" value="ABCEFAMILY"/>
</dbReference>
<dbReference type="InterPro" id="IPR027417">
    <property type="entry name" value="P-loop_NTPase"/>
</dbReference>
<dbReference type="InterPro" id="IPR003593">
    <property type="entry name" value="AAA+_ATPase"/>
</dbReference>
<evidence type="ECO:0000313" key="6">
    <source>
        <dbReference type="EMBL" id="RLG69120.1"/>
    </source>
</evidence>
<dbReference type="InterPro" id="IPR017896">
    <property type="entry name" value="4Fe4S_Fe-S-bd"/>
</dbReference>
<keyword evidence="1" id="KW-0547">Nucleotide-binding</keyword>
<feature type="domain" description="ABC transporter" evidence="4">
    <location>
        <begin position="70"/>
        <end position="316"/>
    </location>
</feature>
<dbReference type="Proteomes" id="UP000277633">
    <property type="component" value="Unassembled WGS sequence"/>
</dbReference>
<feature type="domain" description="ABC transporter" evidence="4">
    <location>
        <begin position="322"/>
        <end position="554"/>
    </location>
</feature>
<evidence type="ECO:0000259" key="5">
    <source>
        <dbReference type="PROSITE" id="PS51379"/>
    </source>
</evidence>
<protein>
    <submittedName>
        <fullName evidence="6">Ribosome biogenesis/translation initiation ATPase RLI</fullName>
    </submittedName>
</protein>
<evidence type="ECO:0000256" key="2">
    <source>
        <dbReference type="ARBA" id="ARBA00022840"/>
    </source>
</evidence>
<dbReference type="PROSITE" id="PS00198">
    <property type="entry name" value="4FE4S_FER_1"/>
    <property type="match status" value="1"/>
</dbReference>
<dbReference type="SUPFAM" id="SSF52540">
    <property type="entry name" value="P-loop containing nucleoside triphosphate hydrolases"/>
    <property type="match status" value="2"/>
</dbReference>
<dbReference type="EMBL" id="QMWO01000097">
    <property type="protein sequence ID" value="RLG69120.1"/>
    <property type="molecule type" value="Genomic_DNA"/>
</dbReference>
<feature type="domain" description="4Fe-4S ferredoxin-type" evidence="5">
    <location>
        <begin position="46"/>
        <end position="75"/>
    </location>
</feature>
<dbReference type="GO" id="GO:0016491">
    <property type="term" value="F:oxidoreductase activity"/>
    <property type="evidence" value="ECO:0007669"/>
    <property type="project" value="UniProtKB-ARBA"/>
</dbReference>
<dbReference type="PROSITE" id="PS51379">
    <property type="entry name" value="4FE4S_FER_2"/>
    <property type="match status" value="1"/>
</dbReference>
<evidence type="ECO:0000259" key="4">
    <source>
        <dbReference type="PROSITE" id="PS50893"/>
    </source>
</evidence>
<dbReference type="GO" id="GO:0016887">
    <property type="term" value="F:ATP hydrolysis activity"/>
    <property type="evidence" value="ECO:0007669"/>
    <property type="project" value="InterPro"/>
</dbReference>
<organism evidence="6 7">
    <name type="scientific">Candidatus Iainarchaeum sp</name>
    <dbReference type="NCBI Taxonomy" id="3101447"/>
    <lineage>
        <taxon>Archaea</taxon>
        <taxon>Candidatus Iainarchaeota</taxon>
        <taxon>Candidatus Iainarchaeia</taxon>
        <taxon>Candidatus Iainarchaeales</taxon>
        <taxon>Candidatus Iainarchaeaceae</taxon>
        <taxon>Candidatus Iainarchaeum</taxon>
    </lineage>
</organism>
<dbReference type="InterPro" id="IPR007209">
    <property type="entry name" value="RNaseL-inhib-like_metal-bd_dom"/>
</dbReference>
<reference evidence="6 7" key="1">
    <citation type="submission" date="2018-06" db="EMBL/GenBank/DDBJ databases">
        <title>Extensive metabolic versatility and redundancy in microbially diverse, dynamic hydrothermal sediments.</title>
        <authorList>
            <person name="Dombrowski N."/>
            <person name="Teske A."/>
            <person name="Baker B.J."/>
        </authorList>
    </citation>
    <scope>NUCLEOTIDE SEQUENCE [LARGE SCALE GENOMIC DNA]</scope>
    <source>
        <strain evidence="6">B9_G13</strain>
    </source>
</reference>
<dbReference type="InterPro" id="IPR003439">
    <property type="entry name" value="ABC_transporter-like_ATP-bd"/>
</dbReference>
<dbReference type="FunFam" id="3.40.50.300:FF:001546">
    <property type="entry name" value="RNase L inhibitor homolog"/>
    <property type="match status" value="1"/>
</dbReference>
<sequence length="589" mass="66726">MAEQEQVRIAVIDFTKCHPEKCDYLCKRMCPLNRTGKECITIASDGKPRISEQLCTACRICVHKCPFNAISIVNLTAKFINRVHCYGENKFRLYGLPVPMQSKVIGLIGRNGIGKSTALKILAGKIVPRPDCKGEESYEAIVELFKGKELQAYFEKLSKQGIKVSYKPQEINKIAEAFKGRVEQLLKQFDELGKLNEIIEKLNLSDILKSSVSRISGGELQRVAIACCILRDAELYFFDEPSSYLDVQERLRIAKIIRELAEKEKYVVVVEHDLAVLDYLSDFVHVLFGSKGVYGVVSSRLSVLNGINQYLEGYLKNENIRFREKELVFSRIAEKPEKNASYLAYPAFTKSYENFKLEALAGTIMKSEVLGILGPNAIGKTTFVKTLAGIIDSDDGKLNLGLKLAFKPQYLRPEEGITVEELIMQSSLDRELFEKEANKRFAISELYERNLEELSGGELQKVSLAITMCKEADLYLLDEPSAFLDVEERLNAAEFIKSVIEKKEKACIVVDHDLLFQDYLCDRLIVFEGIPAKHGKALEPQNKELAMNRFLASLDITFRRDPQTGRPRANKPGSVKDQEQKKQGKYYYL</sequence>
<gene>
    <name evidence="6" type="ORF">DRO07_02715</name>
</gene>
<accession>A0A497JI11</accession>